<evidence type="ECO:0000256" key="5">
    <source>
        <dbReference type="SAM" id="Phobius"/>
    </source>
</evidence>
<feature type="transmembrane region" description="Helical" evidence="5">
    <location>
        <begin position="59"/>
        <end position="77"/>
    </location>
</feature>
<evidence type="ECO:0000256" key="1">
    <source>
        <dbReference type="ARBA" id="ARBA00004141"/>
    </source>
</evidence>
<dbReference type="EMBL" id="DXDC01000091">
    <property type="protein sequence ID" value="HIY65244.1"/>
    <property type="molecule type" value="Genomic_DNA"/>
</dbReference>
<feature type="transmembrane region" description="Helical" evidence="5">
    <location>
        <begin position="30"/>
        <end position="50"/>
    </location>
</feature>
<evidence type="ECO:0000256" key="4">
    <source>
        <dbReference type="ARBA" id="ARBA00023136"/>
    </source>
</evidence>
<feature type="transmembrane region" description="Helical" evidence="5">
    <location>
        <begin position="328"/>
        <end position="347"/>
    </location>
</feature>
<sequence>MTDDRRLTVFAVLVIVQVSCGDLVRNIIGWSAWGASIGALLVWALVELWLRRDRVKRPGIATVMFLALAFLSAFWAASWWSTLLGSAISLGIAAAALVLTSMPLQRFMTLLHWCFQVQLIGSLLFEVTAAVLGRGIRPVWYGHIDNSEVYWWSHGDLFEGGRMYGLPGNPNLVAMLALLALIIAAARALSGQDRRTWPVWVGLPILLIALSQSITVILIVGAIMAASTLIVIRFKVSRPAYYRAFFSSLSLMGIAVIVGAVLWQSLAELLGRSTDLTGRLDIWRIVLVRWLDSPIVGDGWMGYWMPWVDPYGSLIQHRAIVHLQAHNAWIDMALQLGIIGVLIFFALQVTSMRNAVAVIRYGNEHPAIRAVPLLLLIALAVQGLTESRPLTEIGALLLFFFAAGPPRSSEGGPRTLPIETQRVS</sequence>
<evidence type="ECO:0000259" key="6">
    <source>
        <dbReference type="Pfam" id="PF04932"/>
    </source>
</evidence>
<dbReference type="InterPro" id="IPR007016">
    <property type="entry name" value="O-antigen_ligase-rel_domated"/>
</dbReference>
<accession>A0A9D1YSZ2</accession>
<dbReference type="GO" id="GO:0016020">
    <property type="term" value="C:membrane"/>
    <property type="evidence" value="ECO:0007669"/>
    <property type="project" value="UniProtKB-SubCell"/>
</dbReference>
<comment type="subcellular location">
    <subcellularLocation>
        <location evidence="1">Membrane</location>
        <topology evidence="1">Multi-pass membrane protein</topology>
    </subcellularLocation>
</comment>
<evidence type="ECO:0000313" key="8">
    <source>
        <dbReference type="Proteomes" id="UP000824005"/>
    </source>
</evidence>
<reference evidence="7" key="2">
    <citation type="submission" date="2021-04" db="EMBL/GenBank/DDBJ databases">
        <authorList>
            <person name="Gilroy R."/>
        </authorList>
    </citation>
    <scope>NUCLEOTIDE SEQUENCE</scope>
    <source>
        <strain evidence="7">ChiGjej1B1-98</strain>
    </source>
</reference>
<dbReference type="PANTHER" id="PTHR37422">
    <property type="entry name" value="TEICHURONIC ACID BIOSYNTHESIS PROTEIN TUAE"/>
    <property type="match status" value="1"/>
</dbReference>
<gene>
    <name evidence="7" type="ORF">H9830_03075</name>
</gene>
<dbReference type="Pfam" id="PF04932">
    <property type="entry name" value="Wzy_C"/>
    <property type="match status" value="1"/>
</dbReference>
<dbReference type="Proteomes" id="UP000824005">
    <property type="component" value="Unassembled WGS sequence"/>
</dbReference>
<name>A0A9D1YSZ2_9MICO</name>
<proteinExistence type="predicted"/>
<keyword evidence="2 5" id="KW-0812">Transmembrane</keyword>
<keyword evidence="4 5" id="KW-0472">Membrane</keyword>
<feature type="transmembrane region" description="Helical" evidence="5">
    <location>
        <begin position="240"/>
        <end position="263"/>
    </location>
</feature>
<feature type="transmembrane region" description="Helical" evidence="5">
    <location>
        <begin position="83"/>
        <end position="101"/>
    </location>
</feature>
<evidence type="ECO:0000256" key="2">
    <source>
        <dbReference type="ARBA" id="ARBA00022692"/>
    </source>
</evidence>
<comment type="caution">
    <text evidence="7">The sequence shown here is derived from an EMBL/GenBank/DDBJ whole genome shotgun (WGS) entry which is preliminary data.</text>
</comment>
<dbReference type="InterPro" id="IPR051533">
    <property type="entry name" value="WaaL-like"/>
</dbReference>
<keyword evidence="3 5" id="KW-1133">Transmembrane helix</keyword>
<dbReference type="PANTHER" id="PTHR37422:SF17">
    <property type="entry name" value="O-ANTIGEN LIGASE"/>
    <property type="match status" value="1"/>
</dbReference>
<feature type="transmembrane region" description="Helical" evidence="5">
    <location>
        <begin position="172"/>
        <end position="189"/>
    </location>
</feature>
<keyword evidence="7" id="KW-0436">Ligase</keyword>
<reference evidence="7" key="1">
    <citation type="journal article" date="2021" name="PeerJ">
        <title>Extensive microbial diversity within the chicken gut microbiome revealed by metagenomics and culture.</title>
        <authorList>
            <person name="Gilroy R."/>
            <person name="Ravi A."/>
            <person name="Getino M."/>
            <person name="Pursley I."/>
            <person name="Horton D.L."/>
            <person name="Alikhan N.F."/>
            <person name="Baker D."/>
            <person name="Gharbi K."/>
            <person name="Hall N."/>
            <person name="Watson M."/>
            <person name="Adriaenssens E.M."/>
            <person name="Foster-Nyarko E."/>
            <person name="Jarju S."/>
            <person name="Secka A."/>
            <person name="Antonio M."/>
            <person name="Oren A."/>
            <person name="Chaudhuri R.R."/>
            <person name="La Ragione R."/>
            <person name="Hildebrand F."/>
            <person name="Pallen M.J."/>
        </authorList>
    </citation>
    <scope>NUCLEOTIDE SEQUENCE</scope>
    <source>
        <strain evidence="7">ChiGjej1B1-98</strain>
    </source>
</reference>
<evidence type="ECO:0000313" key="7">
    <source>
        <dbReference type="EMBL" id="HIY65244.1"/>
    </source>
</evidence>
<dbReference type="GO" id="GO:0016874">
    <property type="term" value="F:ligase activity"/>
    <property type="evidence" value="ECO:0007669"/>
    <property type="project" value="UniProtKB-KW"/>
</dbReference>
<feature type="transmembrane region" description="Helical" evidence="5">
    <location>
        <begin position="201"/>
        <end position="234"/>
    </location>
</feature>
<dbReference type="AlphaFoldDB" id="A0A9D1YSZ2"/>
<feature type="domain" description="O-antigen ligase-related" evidence="6">
    <location>
        <begin position="203"/>
        <end position="345"/>
    </location>
</feature>
<protein>
    <submittedName>
        <fullName evidence="7">O-antigen ligase family protein</fullName>
    </submittedName>
</protein>
<evidence type="ECO:0000256" key="3">
    <source>
        <dbReference type="ARBA" id="ARBA00022989"/>
    </source>
</evidence>
<organism evidence="7 8">
    <name type="scientific">Candidatus Agrococcus pullicola</name>
    <dbReference type="NCBI Taxonomy" id="2838429"/>
    <lineage>
        <taxon>Bacteria</taxon>
        <taxon>Bacillati</taxon>
        <taxon>Actinomycetota</taxon>
        <taxon>Actinomycetes</taxon>
        <taxon>Micrococcales</taxon>
        <taxon>Microbacteriaceae</taxon>
        <taxon>Agrococcus</taxon>
    </lineage>
</organism>